<dbReference type="InterPro" id="IPR010921">
    <property type="entry name" value="Trp_repressor/repl_initiator"/>
</dbReference>
<reference evidence="5 6" key="2">
    <citation type="journal article" date="2022" name="Mol. Biol. Evol.">
        <title>Comparative Genomics Reveals Insights into the Divergent Evolution of Astigmatic Mites and Household Pest Adaptations.</title>
        <authorList>
            <person name="Xiong Q."/>
            <person name="Wan A.T."/>
            <person name="Liu X."/>
            <person name="Fung C.S."/>
            <person name="Xiao X."/>
            <person name="Malainual N."/>
            <person name="Hou J."/>
            <person name="Wang L."/>
            <person name="Wang M."/>
            <person name="Yang K.Y."/>
            <person name="Cui Y."/>
            <person name="Leung E.L."/>
            <person name="Nong W."/>
            <person name="Shin S.K."/>
            <person name="Au S.W."/>
            <person name="Jeong K.Y."/>
            <person name="Chew F.T."/>
            <person name="Hui J.H."/>
            <person name="Leung T.F."/>
            <person name="Tungtrongchitr A."/>
            <person name="Zhong N."/>
            <person name="Liu Z."/>
            <person name="Tsui S.K."/>
        </authorList>
    </citation>
    <scope>NUCLEOTIDE SEQUENCE [LARGE SCALE GENOMIC DNA]</scope>
    <source>
        <strain evidence="5">Derp</strain>
    </source>
</reference>
<proteinExistence type="predicted"/>
<evidence type="ECO:0000313" key="5">
    <source>
        <dbReference type="EMBL" id="KAH9418523.1"/>
    </source>
</evidence>
<evidence type="ECO:0000256" key="1">
    <source>
        <dbReference type="ARBA" id="ARBA00004123"/>
    </source>
</evidence>
<evidence type="ECO:0000313" key="6">
    <source>
        <dbReference type="Proteomes" id="UP000887458"/>
    </source>
</evidence>
<protein>
    <recommendedName>
        <fullName evidence="4">Chromo shadow domain-containing protein</fullName>
    </recommendedName>
</protein>
<evidence type="ECO:0000259" key="4">
    <source>
        <dbReference type="SMART" id="SM00300"/>
    </source>
</evidence>
<dbReference type="EMBL" id="NJHN03000062">
    <property type="protein sequence ID" value="KAH9418523.1"/>
    <property type="molecule type" value="Genomic_DNA"/>
</dbReference>
<evidence type="ECO:0000256" key="3">
    <source>
        <dbReference type="SAM" id="MobiDB-lite"/>
    </source>
</evidence>
<feature type="compositionally biased region" description="Low complexity" evidence="3">
    <location>
        <begin position="83"/>
        <end position="96"/>
    </location>
</feature>
<dbReference type="SUPFAM" id="SSF48295">
    <property type="entry name" value="TrpR-like"/>
    <property type="match status" value="1"/>
</dbReference>
<dbReference type="CDD" id="cd00034">
    <property type="entry name" value="CSD"/>
    <property type="match status" value="1"/>
</dbReference>
<evidence type="ECO:0000256" key="2">
    <source>
        <dbReference type="ARBA" id="ARBA00023242"/>
    </source>
</evidence>
<dbReference type="InterPro" id="IPR018586">
    <property type="entry name" value="Brinker_DNA-bd"/>
</dbReference>
<dbReference type="Gene3D" id="2.40.50.40">
    <property type="match status" value="1"/>
</dbReference>
<feature type="compositionally biased region" description="Acidic residues" evidence="3">
    <location>
        <begin position="97"/>
        <end position="106"/>
    </location>
</feature>
<comment type="subcellular location">
    <subcellularLocation>
        <location evidence="1">Nucleus</location>
    </subcellularLocation>
</comment>
<keyword evidence="2" id="KW-0539">Nucleus</keyword>
<dbReference type="Pfam" id="PF01393">
    <property type="entry name" value="Chromo_shadow"/>
    <property type="match status" value="1"/>
</dbReference>
<feature type="region of interest" description="Disordered" evidence="3">
    <location>
        <begin position="82"/>
        <end position="106"/>
    </location>
</feature>
<gene>
    <name evidence="5" type="ORF">DERP_003848</name>
</gene>
<organism evidence="5 6">
    <name type="scientific">Dermatophagoides pteronyssinus</name>
    <name type="common">European house dust mite</name>
    <dbReference type="NCBI Taxonomy" id="6956"/>
    <lineage>
        <taxon>Eukaryota</taxon>
        <taxon>Metazoa</taxon>
        <taxon>Ecdysozoa</taxon>
        <taxon>Arthropoda</taxon>
        <taxon>Chelicerata</taxon>
        <taxon>Arachnida</taxon>
        <taxon>Acari</taxon>
        <taxon>Acariformes</taxon>
        <taxon>Sarcoptiformes</taxon>
        <taxon>Astigmata</taxon>
        <taxon>Psoroptidia</taxon>
        <taxon>Analgoidea</taxon>
        <taxon>Pyroglyphidae</taxon>
        <taxon>Dermatophagoidinae</taxon>
        <taxon>Dermatophagoides</taxon>
    </lineage>
</organism>
<dbReference type="SUPFAM" id="SSF54160">
    <property type="entry name" value="Chromo domain-like"/>
    <property type="match status" value="1"/>
</dbReference>
<dbReference type="SMART" id="SM00300">
    <property type="entry name" value="ChSh"/>
    <property type="match status" value="1"/>
</dbReference>
<reference evidence="5 6" key="1">
    <citation type="journal article" date="2018" name="J. Allergy Clin. Immunol.">
        <title>High-quality assembly of Dermatophagoides pteronyssinus genome and transcriptome reveals a wide range of novel allergens.</title>
        <authorList>
            <person name="Liu X.Y."/>
            <person name="Yang K.Y."/>
            <person name="Wang M.Q."/>
            <person name="Kwok J.S."/>
            <person name="Zeng X."/>
            <person name="Yang Z."/>
            <person name="Xiao X.J."/>
            <person name="Lau C.P."/>
            <person name="Li Y."/>
            <person name="Huang Z.M."/>
            <person name="Ba J.G."/>
            <person name="Yim A.K."/>
            <person name="Ouyang C.Y."/>
            <person name="Ngai S.M."/>
            <person name="Chan T.F."/>
            <person name="Leung E.L."/>
            <person name="Liu L."/>
            <person name="Liu Z.G."/>
            <person name="Tsui S.K."/>
        </authorList>
    </citation>
    <scope>NUCLEOTIDE SEQUENCE [LARGE SCALE GENOMIC DNA]</scope>
    <source>
        <strain evidence="5">Derp</strain>
    </source>
</reference>
<comment type="caution">
    <text evidence="5">The sequence shown here is derived from an EMBL/GenBank/DDBJ whole genome shotgun (WGS) entry which is preliminary data.</text>
</comment>
<dbReference type="InterPro" id="IPR016197">
    <property type="entry name" value="Chromo-like_dom_sf"/>
</dbReference>
<dbReference type="Proteomes" id="UP000887458">
    <property type="component" value="Unassembled WGS sequence"/>
</dbReference>
<sequence length="284" mass="32910">MESSTTKRMSYTAEFKLKVVKYAKINGNRACSRYFNISERSVRDWRKREDELRLMPKTKRANRGIKRLSRPEHIEYEHFHGQKIPNNKSNKSISIDNDVDNVDDNDDDNVDISIEVAPDISEDILNGDDNVLLDFNKQETFPKIMSDEYVSNELPNLDVSHSSFTSTSSSSQNNNVNKNKIFKHQINNQKKLYKKIVEPDKETGTLFDYGIKAIKVIGATELDDSNQTKKLCYVIKFENNQCDIVENKVAQKFCPQILFNFLESHITFDEKTIIHLPFTKVKQS</sequence>
<keyword evidence="6" id="KW-1185">Reference proteome</keyword>
<feature type="domain" description="Chromo shadow" evidence="4">
    <location>
        <begin position="205"/>
        <end position="271"/>
    </location>
</feature>
<accession>A0ABQ8J7G4</accession>
<dbReference type="InterPro" id="IPR008251">
    <property type="entry name" value="Chromo_shadow_dom"/>
</dbReference>
<dbReference type="Pfam" id="PF09607">
    <property type="entry name" value="BrkDBD"/>
    <property type="match status" value="1"/>
</dbReference>
<name>A0ABQ8J7G4_DERPT</name>
<dbReference type="Gene3D" id="1.10.10.60">
    <property type="entry name" value="Homeodomain-like"/>
    <property type="match status" value="1"/>
</dbReference>